<evidence type="ECO:0000256" key="4">
    <source>
        <dbReference type="ARBA" id="ARBA00022475"/>
    </source>
</evidence>
<feature type="transmembrane region" description="Helical" evidence="8">
    <location>
        <begin position="302"/>
        <end position="325"/>
    </location>
</feature>
<evidence type="ECO:0000313" key="10">
    <source>
        <dbReference type="Proteomes" id="UP000469346"/>
    </source>
</evidence>
<comment type="caution">
    <text evidence="9">The sequence shown here is derived from an EMBL/GenBank/DDBJ whole genome shotgun (WGS) entry which is preliminary data.</text>
</comment>
<feature type="transmembrane region" description="Helical" evidence="8">
    <location>
        <begin position="266"/>
        <end position="290"/>
    </location>
</feature>
<dbReference type="PANTHER" id="PTHR21716">
    <property type="entry name" value="TRANSMEMBRANE PROTEIN"/>
    <property type="match status" value="1"/>
</dbReference>
<comment type="similarity">
    <text evidence="2">Belongs to the autoinducer-2 exporter (AI-2E) (TC 2.A.86) family.</text>
</comment>
<dbReference type="GO" id="GO:0005886">
    <property type="term" value="C:plasma membrane"/>
    <property type="evidence" value="ECO:0007669"/>
    <property type="project" value="UniProtKB-SubCell"/>
</dbReference>
<evidence type="ECO:0000256" key="5">
    <source>
        <dbReference type="ARBA" id="ARBA00022692"/>
    </source>
</evidence>
<keyword evidence="3" id="KW-0813">Transport</keyword>
<evidence type="ECO:0000256" key="6">
    <source>
        <dbReference type="ARBA" id="ARBA00022989"/>
    </source>
</evidence>
<dbReference type="AlphaFoldDB" id="A0A6N9TLB5"/>
<sequence>MPAWTRAAVAFAGLAAAAAALVVVFRPVLLPIFIALLGFAVLDPVVDSFTRTGLSREAAIGLVLVLALAGAAGVLVLALPHLAGQMVRLEERLPEVWRSVAAAVAGLRGWLRAVAGVDLPPGVLGHGAASLDASWERVAGLARAAALQLVRTLLLAPLLLFFLLRDLRRLRSRLLGLLPNRAFELGWHIYARVARRLQRYVRGVLVQCTVMALVASAGFLLVGLDMAVFFGTLAGILNVVPYLGPLLAAAFPAVFVLSAPHPDYPLLAGIVGVVLGAQALDSAVVIPAFIAGVADLHPVTVVVGIVLVGSFFGLAGMVVAVPLLFTAKILFEGLLEGFGGGPAPAPAGRHVV</sequence>
<feature type="transmembrane region" description="Helical" evidence="8">
    <location>
        <begin position="145"/>
        <end position="164"/>
    </location>
</feature>
<proteinExistence type="inferred from homology"/>
<dbReference type="Proteomes" id="UP000469346">
    <property type="component" value="Unassembled WGS sequence"/>
</dbReference>
<name>A0A6N9TLB5_DISTH</name>
<organism evidence="9 10">
    <name type="scientific">Dissulfurirhabdus thermomarina</name>
    <dbReference type="NCBI Taxonomy" id="1765737"/>
    <lineage>
        <taxon>Bacteria</taxon>
        <taxon>Deltaproteobacteria</taxon>
        <taxon>Dissulfurirhabdaceae</taxon>
        <taxon>Dissulfurirhabdus</taxon>
    </lineage>
</organism>
<keyword evidence="4" id="KW-1003">Cell membrane</keyword>
<dbReference type="EMBL" id="JAAGRR010000024">
    <property type="protein sequence ID" value="NDY41919.1"/>
    <property type="molecule type" value="Genomic_DNA"/>
</dbReference>
<evidence type="ECO:0000256" key="7">
    <source>
        <dbReference type="ARBA" id="ARBA00023136"/>
    </source>
</evidence>
<dbReference type="PANTHER" id="PTHR21716:SF53">
    <property type="entry name" value="PERMEASE PERM-RELATED"/>
    <property type="match status" value="1"/>
</dbReference>
<feature type="transmembrane region" description="Helical" evidence="8">
    <location>
        <begin position="58"/>
        <end position="79"/>
    </location>
</feature>
<evidence type="ECO:0000313" key="9">
    <source>
        <dbReference type="EMBL" id="NDY41919.1"/>
    </source>
</evidence>
<gene>
    <name evidence="9" type="ORF">G3N55_03530</name>
</gene>
<dbReference type="InterPro" id="IPR002549">
    <property type="entry name" value="AI-2E-like"/>
</dbReference>
<dbReference type="RefSeq" id="WP_163298072.1">
    <property type="nucleotide sequence ID" value="NZ_JAAGRR010000024.1"/>
</dbReference>
<keyword evidence="7 8" id="KW-0472">Membrane</keyword>
<keyword evidence="5 8" id="KW-0812">Transmembrane</keyword>
<evidence type="ECO:0000256" key="8">
    <source>
        <dbReference type="SAM" id="Phobius"/>
    </source>
</evidence>
<feature type="transmembrane region" description="Helical" evidence="8">
    <location>
        <begin position="204"/>
        <end position="230"/>
    </location>
</feature>
<keyword evidence="10" id="KW-1185">Reference proteome</keyword>
<accession>A0A6N9TLB5</accession>
<feature type="transmembrane region" description="Helical" evidence="8">
    <location>
        <begin position="242"/>
        <end position="259"/>
    </location>
</feature>
<comment type="subcellular location">
    <subcellularLocation>
        <location evidence="1">Cell membrane</location>
        <topology evidence="1">Multi-pass membrane protein</topology>
    </subcellularLocation>
</comment>
<protein>
    <submittedName>
        <fullName evidence="9">AI-2E family transporter</fullName>
    </submittedName>
</protein>
<evidence type="ECO:0000256" key="3">
    <source>
        <dbReference type="ARBA" id="ARBA00022448"/>
    </source>
</evidence>
<evidence type="ECO:0000256" key="2">
    <source>
        <dbReference type="ARBA" id="ARBA00009773"/>
    </source>
</evidence>
<feature type="transmembrane region" description="Helical" evidence="8">
    <location>
        <begin position="28"/>
        <end position="46"/>
    </location>
</feature>
<dbReference type="Pfam" id="PF01594">
    <property type="entry name" value="AI-2E_transport"/>
    <property type="match status" value="1"/>
</dbReference>
<reference evidence="9 10" key="1">
    <citation type="submission" date="2020-02" db="EMBL/GenBank/DDBJ databases">
        <title>Comparative genomics of sulfur disproportionating microorganisms.</title>
        <authorList>
            <person name="Ward L.M."/>
            <person name="Bertran E."/>
            <person name="Johnston D.T."/>
        </authorList>
    </citation>
    <scope>NUCLEOTIDE SEQUENCE [LARGE SCALE GENOMIC DNA]</scope>
    <source>
        <strain evidence="9 10">DSM 100025</strain>
    </source>
</reference>
<keyword evidence="6 8" id="KW-1133">Transmembrane helix</keyword>
<evidence type="ECO:0000256" key="1">
    <source>
        <dbReference type="ARBA" id="ARBA00004651"/>
    </source>
</evidence>